<keyword evidence="2" id="KW-1185">Reference proteome</keyword>
<protein>
    <submittedName>
        <fullName evidence="1">Uncharacterized protein</fullName>
    </submittedName>
</protein>
<dbReference type="EMBL" id="KV441472">
    <property type="protein sequence ID" value="OAG23841.1"/>
    <property type="molecule type" value="Genomic_DNA"/>
</dbReference>
<name>A0A177DXE5_ALTAL</name>
<evidence type="ECO:0000313" key="1">
    <source>
        <dbReference type="EMBL" id="OAG23841.1"/>
    </source>
</evidence>
<proteinExistence type="predicted"/>
<dbReference type="AlphaFoldDB" id="A0A177DXE5"/>
<dbReference type="Proteomes" id="UP000077248">
    <property type="component" value="Unassembled WGS sequence"/>
</dbReference>
<sequence length="111" mass="12513">MPKTSGMTQIASVSLAGGCGGLHSIRQIWHAFTATVALGYQTQPSRKPYNPPSLPFLATSGEMLPQAKRILQRACHHLTYQDRQRIRRSKVRWPLTRSDFLNIRVLDLLLS</sequence>
<evidence type="ECO:0000313" key="2">
    <source>
        <dbReference type="Proteomes" id="UP000077248"/>
    </source>
</evidence>
<dbReference type="VEuPathDB" id="FungiDB:CC77DRAFT_629014"/>
<organism evidence="1 2">
    <name type="scientific">Alternaria alternata</name>
    <name type="common">Alternaria rot fungus</name>
    <name type="synonym">Torula alternata</name>
    <dbReference type="NCBI Taxonomy" id="5599"/>
    <lineage>
        <taxon>Eukaryota</taxon>
        <taxon>Fungi</taxon>
        <taxon>Dikarya</taxon>
        <taxon>Ascomycota</taxon>
        <taxon>Pezizomycotina</taxon>
        <taxon>Dothideomycetes</taxon>
        <taxon>Pleosporomycetidae</taxon>
        <taxon>Pleosporales</taxon>
        <taxon>Pleosporineae</taxon>
        <taxon>Pleosporaceae</taxon>
        <taxon>Alternaria</taxon>
        <taxon>Alternaria sect. Alternaria</taxon>
        <taxon>Alternaria alternata complex</taxon>
    </lineage>
</organism>
<dbReference type="KEGG" id="aalt:CC77DRAFT_629014"/>
<dbReference type="PROSITE" id="PS51257">
    <property type="entry name" value="PROKAR_LIPOPROTEIN"/>
    <property type="match status" value="1"/>
</dbReference>
<dbReference type="RefSeq" id="XP_018389262.1">
    <property type="nucleotide sequence ID" value="XM_018532524.1"/>
</dbReference>
<gene>
    <name evidence="1" type="ORF">CC77DRAFT_629014</name>
</gene>
<reference evidence="1 2" key="1">
    <citation type="submission" date="2016-05" db="EMBL/GenBank/DDBJ databases">
        <title>Comparative analysis of secretome profiles of manganese(II)-oxidizing ascomycete fungi.</title>
        <authorList>
            <consortium name="DOE Joint Genome Institute"/>
            <person name="Zeiner C.A."/>
            <person name="Purvine S.O."/>
            <person name="Zink E.M."/>
            <person name="Wu S."/>
            <person name="Pasa-Tolic L."/>
            <person name="Chaput D.L."/>
            <person name="Haridas S."/>
            <person name="Grigoriev I.V."/>
            <person name="Santelli C.M."/>
            <person name="Hansel C.M."/>
        </authorList>
    </citation>
    <scope>NUCLEOTIDE SEQUENCE [LARGE SCALE GENOMIC DNA]</scope>
    <source>
        <strain evidence="1 2">SRC1lrK2f</strain>
    </source>
</reference>
<dbReference type="GeneID" id="29118118"/>
<accession>A0A177DXE5</accession>